<comment type="caution">
    <text evidence="2">The sequence shown here is derived from an EMBL/GenBank/DDBJ whole genome shotgun (WGS) entry which is preliminary data.</text>
</comment>
<evidence type="ECO:0008006" key="4">
    <source>
        <dbReference type="Google" id="ProtNLM"/>
    </source>
</evidence>
<accession>A0ABU8XG11</accession>
<keyword evidence="3" id="KW-1185">Reference proteome</keyword>
<name>A0ABU8XG11_9BURK</name>
<keyword evidence="1" id="KW-0812">Transmembrane</keyword>
<gene>
    <name evidence="2" type="ORF">WKW79_29910</name>
</gene>
<dbReference type="RefSeq" id="WP_340338874.1">
    <property type="nucleotide sequence ID" value="NZ_JBBKZS010000020.1"/>
</dbReference>
<keyword evidence="1" id="KW-1133">Transmembrane helix</keyword>
<feature type="transmembrane region" description="Helical" evidence="1">
    <location>
        <begin position="60"/>
        <end position="84"/>
    </location>
</feature>
<dbReference type="Proteomes" id="UP001367030">
    <property type="component" value="Unassembled WGS sequence"/>
</dbReference>
<keyword evidence="1" id="KW-0472">Membrane</keyword>
<evidence type="ECO:0000256" key="1">
    <source>
        <dbReference type="SAM" id="Phobius"/>
    </source>
</evidence>
<proteinExistence type="predicted"/>
<dbReference type="EMBL" id="JBBKZS010000020">
    <property type="protein sequence ID" value="MEJ8858821.1"/>
    <property type="molecule type" value="Genomic_DNA"/>
</dbReference>
<feature type="transmembrane region" description="Helical" evidence="1">
    <location>
        <begin position="104"/>
        <end position="123"/>
    </location>
</feature>
<feature type="transmembrane region" description="Helical" evidence="1">
    <location>
        <begin position="20"/>
        <end position="40"/>
    </location>
</feature>
<feature type="transmembrane region" description="Helical" evidence="1">
    <location>
        <begin position="143"/>
        <end position="161"/>
    </location>
</feature>
<sequence length="172" mass="18400">MTSNPSQLQLAGKLIRSGFWLALLGSVMSFGMVLHYIAGARYDNGAAFLKNVGLWFACPWTLSTAVVIGGAVGLVAIGAAYGVVAKAAPTTAPASAFERGAPTLCVISLVAMFLTGYVGYFVVDIFWPSFYYTPIDAGKKLWLFMQLACMVLYFVGVIGAFRGIQRLTYTLA</sequence>
<evidence type="ECO:0000313" key="2">
    <source>
        <dbReference type="EMBL" id="MEJ8858821.1"/>
    </source>
</evidence>
<organism evidence="2 3">
    <name type="scientific">Variovorax robiniae</name>
    <dbReference type="NCBI Taxonomy" id="1836199"/>
    <lineage>
        <taxon>Bacteria</taxon>
        <taxon>Pseudomonadati</taxon>
        <taxon>Pseudomonadota</taxon>
        <taxon>Betaproteobacteria</taxon>
        <taxon>Burkholderiales</taxon>
        <taxon>Comamonadaceae</taxon>
        <taxon>Variovorax</taxon>
    </lineage>
</organism>
<protein>
    <recommendedName>
        <fullName evidence="4">Tripartite tricarboxylate transporter TctB family protein</fullName>
    </recommendedName>
</protein>
<reference evidence="2 3" key="1">
    <citation type="submission" date="2024-03" db="EMBL/GenBank/DDBJ databases">
        <title>Novel species of the genus Variovorax.</title>
        <authorList>
            <person name="Liu Q."/>
            <person name="Xin Y.-H."/>
        </authorList>
    </citation>
    <scope>NUCLEOTIDE SEQUENCE [LARGE SCALE GENOMIC DNA]</scope>
    <source>
        <strain evidence="2 3">KACC 18901</strain>
    </source>
</reference>
<evidence type="ECO:0000313" key="3">
    <source>
        <dbReference type="Proteomes" id="UP001367030"/>
    </source>
</evidence>